<dbReference type="EMBL" id="JBBUTG010000028">
    <property type="protein sequence ID" value="MEK8034394.1"/>
    <property type="molecule type" value="Genomic_DNA"/>
</dbReference>
<comment type="similarity">
    <text evidence="11">Belongs to the helicase family. PriA subfamily.</text>
</comment>
<dbReference type="RefSeq" id="WP_341428822.1">
    <property type="nucleotide sequence ID" value="NZ_JBBUTG010000028.1"/>
</dbReference>
<feature type="binding site" evidence="11">
    <location>
        <position position="399"/>
    </location>
    <ligand>
        <name>Zn(2+)</name>
        <dbReference type="ChEBI" id="CHEBI:29105"/>
        <label>1</label>
    </ligand>
</feature>
<dbReference type="InterPro" id="IPR001650">
    <property type="entry name" value="Helicase_C-like"/>
</dbReference>
<feature type="binding site" evidence="11">
    <location>
        <position position="405"/>
    </location>
    <ligand>
        <name>Zn(2+)</name>
        <dbReference type="ChEBI" id="CHEBI:29105"/>
        <label>2</label>
    </ligand>
</feature>
<dbReference type="Pfam" id="PF00270">
    <property type="entry name" value="DEAD"/>
    <property type="match status" value="1"/>
</dbReference>
<keyword evidence="6 11" id="KW-0347">Helicase</keyword>
<comment type="catalytic activity">
    <reaction evidence="11">
        <text>Couples ATP hydrolysis with the unwinding of duplex DNA by translocating in the 3'-5' direction.</text>
        <dbReference type="EC" id="5.6.2.4"/>
    </reaction>
</comment>
<feature type="binding site" evidence="11">
    <location>
        <position position="396"/>
    </location>
    <ligand>
        <name>Zn(2+)</name>
        <dbReference type="ChEBI" id="CHEBI:29105"/>
        <label>1</label>
    </ligand>
</feature>
<keyword evidence="4 11" id="KW-0547">Nucleotide-binding</keyword>
<evidence type="ECO:0000256" key="10">
    <source>
        <dbReference type="ARBA" id="ARBA00023235"/>
    </source>
</evidence>
<keyword evidence="14" id="KW-1185">Reference proteome</keyword>
<feature type="binding site" evidence="11">
    <location>
        <position position="439"/>
    </location>
    <ligand>
        <name>Zn(2+)</name>
        <dbReference type="ChEBI" id="CHEBI:29105"/>
        <label>1</label>
    </ligand>
</feature>
<keyword evidence="2 11" id="KW-0235">DNA replication</keyword>
<evidence type="ECO:0000259" key="12">
    <source>
        <dbReference type="PROSITE" id="PS51192"/>
    </source>
</evidence>
<accession>A0ABU9BZ48</accession>
<dbReference type="InterPro" id="IPR041222">
    <property type="entry name" value="PriA_3primeBD"/>
</dbReference>
<evidence type="ECO:0000256" key="2">
    <source>
        <dbReference type="ARBA" id="ARBA00022705"/>
    </source>
</evidence>
<name>A0ABU9BZ48_9BURK</name>
<comment type="catalytic activity">
    <reaction evidence="11">
        <text>ATP + H2O = ADP + phosphate + H(+)</text>
        <dbReference type="Rhea" id="RHEA:13065"/>
        <dbReference type="ChEBI" id="CHEBI:15377"/>
        <dbReference type="ChEBI" id="CHEBI:15378"/>
        <dbReference type="ChEBI" id="CHEBI:30616"/>
        <dbReference type="ChEBI" id="CHEBI:43474"/>
        <dbReference type="ChEBI" id="CHEBI:456216"/>
        <dbReference type="EC" id="5.6.2.4"/>
    </reaction>
</comment>
<dbReference type="HAMAP" id="MF_00983">
    <property type="entry name" value="PriA"/>
    <property type="match status" value="1"/>
</dbReference>
<keyword evidence="10 11" id="KW-0413">Isomerase</keyword>
<dbReference type="Proteomes" id="UP001371218">
    <property type="component" value="Unassembled WGS sequence"/>
</dbReference>
<dbReference type="CDD" id="cd17929">
    <property type="entry name" value="DEXHc_priA"/>
    <property type="match status" value="1"/>
</dbReference>
<dbReference type="Gene3D" id="3.40.50.300">
    <property type="entry name" value="P-loop containing nucleotide triphosphate hydrolases"/>
    <property type="match status" value="2"/>
</dbReference>
<dbReference type="SUPFAM" id="SSF52540">
    <property type="entry name" value="P-loop containing nucleoside triphosphate hydrolases"/>
    <property type="match status" value="2"/>
</dbReference>
<organism evidence="13 14">
    <name type="scientific">Ideonella lacteola</name>
    <dbReference type="NCBI Taxonomy" id="2984193"/>
    <lineage>
        <taxon>Bacteria</taxon>
        <taxon>Pseudomonadati</taxon>
        <taxon>Pseudomonadota</taxon>
        <taxon>Betaproteobacteria</taxon>
        <taxon>Burkholderiales</taxon>
        <taxon>Sphaerotilaceae</taxon>
        <taxon>Ideonella</taxon>
    </lineage>
</organism>
<dbReference type="Gene3D" id="3.40.1440.60">
    <property type="entry name" value="PriA, 3(prime) DNA-binding domain"/>
    <property type="match status" value="1"/>
</dbReference>
<evidence type="ECO:0000256" key="3">
    <source>
        <dbReference type="ARBA" id="ARBA00022723"/>
    </source>
</evidence>
<evidence type="ECO:0000256" key="5">
    <source>
        <dbReference type="ARBA" id="ARBA00022801"/>
    </source>
</evidence>
<dbReference type="NCBIfam" id="TIGR00595">
    <property type="entry name" value="priA"/>
    <property type="match status" value="1"/>
</dbReference>
<evidence type="ECO:0000256" key="8">
    <source>
        <dbReference type="ARBA" id="ARBA00022840"/>
    </source>
</evidence>
<comment type="subunit">
    <text evidence="11">Component of the replication restart primosome.</text>
</comment>
<keyword evidence="7 11" id="KW-0862">Zinc</keyword>
<dbReference type="InterPro" id="IPR014001">
    <property type="entry name" value="Helicase_ATP-bd"/>
</dbReference>
<dbReference type="PANTHER" id="PTHR30580">
    <property type="entry name" value="PRIMOSOMAL PROTEIN N"/>
    <property type="match status" value="1"/>
</dbReference>
<feature type="binding site" evidence="11">
    <location>
        <position position="426"/>
    </location>
    <ligand>
        <name>Zn(2+)</name>
        <dbReference type="ChEBI" id="CHEBI:29105"/>
        <label>2</label>
    </ligand>
</feature>
<evidence type="ECO:0000256" key="1">
    <source>
        <dbReference type="ARBA" id="ARBA00022515"/>
    </source>
</evidence>
<comment type="cofactor">
    <cofactor evidence="11">
        <name>Zn(2+)</name>
        <dbReference type="ChEBI" id="CHEBI:29105"/>
    </cofactor>
    <text evidence="11">Binds 2 zinc ions per subunit.</text>
</comment>
<dbReference type="SMART" id="SM00487">
    <property type="entry name" value="DEXDc"/>
    <property type="match status" value="1"/>
</dbReference>
<feature type="domain" description="Helicase ATP-binding" evidence="12">
    <location>
        <begin position="164"/>
        <end position="331"/>
    </location>
</feature>
<feature type="binding site" evidence="11">
    <location>
        <position position="423"/>
    </location>
    <ligand>
        <name>Zn(2+)</name>
        <dbReference type="ChEBI" id="CHEBI:29105"/>
        <label>2</label>
    </ligand>
</feature>
<evidence type="ECO:0000256" key="11">
    <source>
        <dbReference type="HAMAP-Rule" id="MF_00983"/>
    </source>
</evidence>
<keyword evidence="9 11" id="KW-0238">DNA-binding</keyword>
<dbReference type="Pfam" id="PF18074">
    <property type="entry name" value="PriA_C"/>
    <property type="match status" value="1"/>
</dbReference>
<evidence type="ECO:0000256" key="4">
    <source>
        <dbReference type="ARBA" id="ARBA00022741"/>
    </source>
</evidence>
<evidence type="ECO:0000256" key="7">
    <source>
        <dbReference type="ARBA" id="ARBA00022833"/>
    </source>
</evidence>
<feature type="binding site" evidence="11">
    <location>
        <position position="436"/>
    </location>
    <ligand>
        <name>Zn(2+)</name>
        <dbReference type="ChEBI" id="CHEBI:29105"/>
        <label>1</label>
    </ligand>
</feature>
<dbReference type="PROSITE" id="PS51192">
    <property type="entry name" value="HELICASE_ATP_BIND_1"/>
    <property type="match status" value="1"/>
</dbReference>
<keyword evidence="5 11" id="KW-0378">Hydrolase</keyword>
<dbReference type="InterPro" id="IPR042115">
    <property type="entry name" value="PriA_3primeBD_sf"/>
</dbReference>
<dbReference type="InterPro" id="IPR005259">
    <property type="entry name" value="PriA"/>
</dbReference>
<dbReference type="InterPro" id="IPR027417">
    <property type="entry name" value="P-loop_NTPase"/>
</dbReference>
<dbReference type="InterPro" id="IPR011545">
    <property type="entry name" value="DEAD/DEAH_box_helicase_dom"/>
</dbReference>
<dbReference type="InterPro" id="IPR041236">
    <property type="entry name" value="PriA_C"/>
</dbReference>
<dbReference type="Pfam" id="PF17764">
    <property type="entry name" value="PriA_3primeBD"/>
    <property type="match status" value="1"/>
</dbReference>
<sequence>MNRCRVAVDTPAHSGLGDTLDYESEQPLAPGTLVRVPLGRRDVPGIVWPAEDTAGPDAPTDGASAEDFALKPVAEALASLPPLPPAWCQLVEFTARYYQRSVGEVALSVLPPELRKLDDAGLAKRMRLQDKRATKAADGRLASAAASAPALPDLTPEQATVLAAMEGAPPACHLLHGVTGSGKTEVYLRLAEAALAAGRQALVLVPEINLTPQLEARFVARFPGRRLVSLHSALTPAQRLAHWLAAHRGQADLVLGTRLAIFCPLPRLGLIVVDEEHDPSYKQQDGARYSARDLAVYRGKLEGATVLLGSATPSLETWHHAQTGRYPRLTMAERVGQGPLPSVHVIDMSQQPRPAPGEPPVALAPALKAAIEARVARGEQSLLFLNRRGFAPVLHCTACGWKSDCPHCSAWRVFHKLDRTLRCHHCAFTERVPRACPECGNLDIQPVGRGTEKLEEQVGELLPGARVARIDADTTRLKGSLEQQLAAVHAGDVDVLVGTQMVTKGHDFRRVTLVAAVDPDGALFTADFRAPERLFATLMQAAGRAGRAAEVAQRSEMWVQTYNPAHPLFAALKAHDYARFAASQLQEREMAGLPPFAHLALLRAEARDADVAEGFLRAAREQARTWADELGVGEQISLYAPVPPHVARVAGYERRQMLVESALRGPLQRLLAQWVHGLPSLRSQHKGVVRWAIDVDPLTI</sequence>
<comment type="caution">
    <text evidence="13">The sequence shown here is derived from an EMBL/GenBank/DDBJ whole genome shotgun (WGS) entry which is preliminary data.</text>
</comment>
<keyword evidence="3 11" id="KW-0479">Metal-binding</keyword>
<dbReference type="Pfam" id="PF18319">
    <property type="entry name" value="Zn_ribbon_PriA"/>
    <property type="match status" value="1"/>
</dbReference>
<evidence type="ECO:0000313" key="13">
    <source>
        <dbReference type="EMBL" id="MEK8034394.1"/>
    </source>
</evidence>
<proteinExistence type="inferred from homology"/>
<protein>
    <recommendedName>
        <fullName evidence="11">Replication restart protein PriA</fullName>
    </recommendedName>
    <alternativeName>
        <fullName evidence="11">ATP-dependent DNA helicase PriA</fullName>
        <ecNumber evidence="11">5.6.2.4</ecNumber>
    </alternativeName>
    <alternativeName>
        <fullName evidence="11">DNA 3'-5' helicase PriA</fullName>
    </alternativeName>
</protein>
<reference evidence="13 14" key="1">
    <citation type="submission" date="2024-04" db="EMBL/GenBank/DDBJ databases">
        <title>Novel species of the genus Ideonella isolated from streams.</title>
        <authorList>
            <person name="Lu H."/>
        </authorList>
    </citation>
    <scope>NUCLEOTIDE SEQUENCE [LARGE SCALE GENOMIC DNA]</scope>
    <source>
        <strain evidence="13 14">DXS29W</strain>
    </source>
</reference>
<dbReference type="EC" id="5.6.2.4" evidence="11"/>
<gene>
    <name evidence="11 13" type="primary">priA</name>
    <name evidence="13" type="ORF">AACH06_26500</name>
</gene>
<evidence type="ECO:0000256" key="9">
    <source>
        <dbReference type="ARBA" id="ARBA00023125"/>
    </source>
</evidence>
<evidence type="ECO:0000313" key="14">
    <source>
        <dbReference type="Proteomes" id="UP001371218"/>
    </source>
</evidence>
<feature type="binding site" evidence="11">
    <location>
        <position position="408"/>
    </location>
    <ligand>
        <name>Zn(2+)</name>
        <dbReference type="ChEBI" id="CHEBI:29105"/>
        <label>2</label>
    </ligand>
</feature>
<comment type="function">
    <text evidence="11">Initiates the restart of stalled replication forks, which reloads the replicative helicase on sites other than the origin of replication. Recognizes and binds to abandoned replication forks and remodels them to uncover a helicase loading site. Promotes assembly of the primosome at these replication forks.</text>
</comment>
<dbReference type="PANTHER" id="PTHR30580:SF0">
    <property type="entry name" value="PRIMOSOMAL PROTEIN N"/>
    <property type="match status" value="1"/>
</dbReference>
<dbReference type="SMART" id="SM00490">
    <property type="entry name" value="HELICc"/>
    <property type="match status" value="1"/>
</dbReference>
<dbReference type="InterPro" id="IPR040498">
    <property type="entry name" value="PriA_CRR"/>
</dbReference>
<dbReference type="Pfam" id="PF00271">
    <property type="entry name" value="Helicase_C"/>
    <property type="match status" value="1"/>
</dbReference>
<keyword evidence="1 11" id="KW-0639">Primosome</keyword>
<keyword evidence="8 11" id="KW-0067">ATP-binding</keyword>
<evidence type="ECO:0000256" key="6">
    <source>
        <dbReference type="ARBA" id="ARBA00022806"/>
    </source>
</evidence>